<proteinExistence type="predicted"/>
<feature type="non-terminal residue" evidence="1">
    <location>
        <position position="1"/>
    </location>
</feature>
<evidence type="ECO:0000313" key="1">
    <source>
        <dbReference type="EMBL" id="JAT81690.1"/>
    </source>
</evidence>
<gene>
    <name evidence="1" type="ORF">g.6737</name>
</gene>
<reference evidence="1" key="1">
    <citation type="submission" date="2015-09" db="EMBL/GenBank/DDBJ databases">
        <title>De novo assembly of Pectinophora gossypiella (Pink Bollworm) gut transcriptome.</title>
        <authorList>
            <person name="Tassone E.E."/>
        </authorList>
    </citation>
    <scope>NUCLEOTIDE SEQUENCE</scope>
</reference>
<dbReference type="OrthoDB" id="6581217at2759"/>
<accession>A0A1E1W3Z6</accession>
<name>A0A1E1W3Z6_PECGO</name>
<protein>
    <submittedName>
        <fullName evidence="1">Uncharacterized protein</fullName>
    </submittedName>
</protein>
<dbReference type="EMBL" id="GDQN01009364">
    <property type="protein sequence ID" value="JAT81690.1"/>
    <property type="molecule type" value="Transcribed_RNA"/>
</dbReference>
<organism evidence="1">
    <name type="scientific">Pectinophora gossypiella</name>
    <name type="common">Cotton pink bollworm</name>
    <name type="synonym">Depressaria gossypiella</name>
    <dbReference type="NCBI Taxonomy" id="13191"/>
    <lineage>
        <taxon>Eukaryota</taxon>
        <taxon>Metazoa</taxon>
        <taxon>Ecdysozoa</taxon>
        <taxon>Arthropoda</taxon>
        <taxon>Hexapoda</taxon>
        <taxon>Insecta</taxon>
        <taxon>Pterygota</taxon>
        <taxon>Neoptera</taxon>
        <taxon>Endopterygota</taxon>
        <taxon>Lepidoptera</taxon>
        <taxon>Glossata</taxon>
        <taxon>Ditrysia</taxon>
        <taxon>Gelechioidea</taxon>
        <taxon>Gelechiidae</taxon>
        <taxon>Apatetrinae</taxon>
        <taxon>Pectinophora</taxon>
    </lineage>
</organism>
<sequence>GTQQSTRRQLADSQLSTRRPLSLLAINTVRDRFPLKQHVFFTMSRFTTRELAIIAIALEDEERSARNNSRRFWVHKMLKARRAEGEFWQIQRHLLDDEEKFYIYFHMNRYLFDYILSFIEKDITKKNTKFRQAITPIEKIAVTLR</sequence>
<dbReference type="AlphaFoldDB" id="A0A1E1W3Z6"/>